<proteinExistence type="predicted"/>
<feature type="domain" description="Peroxin/Ferlin" evidence="8">
    <location>
        <begin position="527"/>
        <end position="560"/>
    </location>
</feature>
<dbReference type="InterPro" id="IPR052646">
    <property type="entry name" value="Peroxisomal_PEX28-32"/>
</dbReference>
<dbReference type="GO" id="GO:0007031">
    <property type="term" value="P:peroxisome organization"/>
    <property type="evidence" value="ECO:0007669"/>
    <property type="project" value="TreeGrafter"/>
</dbReference>
<keyword evidence="3 6" id="KW-1133">Transmembrane helix</keyword>
<dbReference type="InterPro" id="IPR006614">
    <property type="entry name" value="Peroxin/Ferlin"/>
</dbReference>
<feature type="compositionally biased region" description="Basic and acidic residues" evidence="5">
    <location>
        <begin position="488"/>
        <end position="503"/>
    </location>
</feature>
<feature type="region of interest" description="Disordered" evidence="5">
    <location>
        <begin position="462"/>
        <end position="525"/>
    </location>
</feature>
<evidence type="ECO:0000313" key="9">
    <source>
        <dbReference type="EMBL" id="ORY34034.1"/>
    </source>
</evidence>
<dbReference type="SMART" id="SM00694">
    <property type="entry name" value="DysFC"/>
    <property type="match status" value="1"/>
</dbReference>
<comment type="caution">
    <text evidence="9">The sequence shown here is derived from an EMBL/GenBank/DDBJ whole genome shotgun (WGS) entry which is preliminary data.</text>
</comment>
<dbReference type="Proteomes" id="UP000193986">
    <property type="component" value="Unassembled WGS sequence"/>
</dbReference>
<keyword evidence="2 6" id="KW-0812">Transmembrane</keyword>
<organism evidence="9 10">
    <name type="scientific">Naematelia encephala</name>
    <dbReference type="NCBI Taxonomy" id="71784"/>
    <lineage>
        <taxon>Eukaryota</taxon>
        <taxon>Fungi</taxon>
        <taxon>Dikarya</taxon>
        <taxon>Basidiomycota</taxon>
        <taxon>Agaricomycotina</taxon>
        <taxon>Tremellomycetes</taxon>
        <taxon>Tremellales</taxon>
        <taxon>Naemateliaceae</taxon>
        <taxon>Naematelia</taxon>
    </lineage>
</organism>
<evidence type="ECO:0000259" key="7">
    <source>
        <dbReference type="SMART" id="SM00693"/>
    </source>
</evidence>
<dbReference type="OrthoDB" id="5586090at2759"/>
<protein>
    <submittedName>
        <fullName evidence="9">Integral peroxisomal membrane peroxin-domain-containing protein</fullName>
    </submittedName>
</protein>
<feature type="compositionally biased region" description="Polar residues" evidence="5">
    <location>
        <begin position="414"/>
        <end position="426"/>
    </location>
</feature>
<evidence type="ECO:0000313" key="10">
    <source>
        <dbReference type="Proteomes" id="UP000193986"/>
    </source>
</evidence>
<name>A0A1Y2BGX2_9TREE</name>
<dbReference type="Pfam" id="PF06398">
    <property type="entry name" value="Pex24p"/>
    <property type="match status" value="2"/>
</dbReference>
<feature type="transmembrane region" description="Helical" evidence="6">
    <location>
        <begin position="163"/>
        <end position="181"/>
    </location>
</feature>
<dbReference type="PANTHER" id="PTHR31679">
    <property type="entry name" value="PEROXISOMAL MEMBRANE PROTEIN PEX30-RELATED"/>
    <property type="match status" value="1"/>
</dbReference>
<feature type="region of interest" description="Disordered" evidence="5">
    <location>
        <begin position="598"/>
        <end position="630"/>
    </location>
</feature>
<evidence type="ECO:0000256" key="4">
    <source>
        <dbReference type="ARBA" id="ARBA00023136"/>
    </source>
</evidence>
<evidence type="ECO:0000256" key="3">
    <source>
        <dbReference type="ARBA" id="ARBA00022989"/>
    </source>
</evidence>
<dbReference type="InterPro" id="IPR010482">
    <property type="entry name" value="TECPR1-like_DysF"/>
</dbReference>
<dbReference type="GO" id="GO:0005778">
    <property type="term" value="C:peroxisomal membrane"/>
    <property type="evidence" value="ECO:0007669"/>
    <property type="project" value="UniProtKB-ARBA"/>
</dbReference>
<dbReference type="STRING" id="71784.A0A1Y2BGX2"/>
<evidence type="ECO:0000259" key="8">
    <source>
        <dbReference type="SMART" id="SM00694"/>
    </source>
</evidence>
<feature type="transmembrane region" description="Helical" evidence="6">
    <location>
        <begin position="65"/>
        <end position="82"/>
    </location>
</feature>
<dbReference type="PANTHER" id="PTHR31679:SF2">
    <property type="entry name" value="PEROXISOMAL MEMBRANE PROTEIN PEX30-RELATED"/>
    <property type="match status" value="1"/>
</dbReference>
<feature type="transmembrane region" description="Helical" evidence="6">
    <location>
        <begin position="36"/>
        <end position="53"/>
    </location>
</feature>
<keyword evidence="10" id="KW-1185">Reference proteome</keyword>
<evidence type="ECO:0000256" key="2">
    <source>
        <dbReference type="ARBA" id="ARBA00022692"/>
    </source>
</evidence>
<accession>A0A1Y2BGX2</accession>
<dbReference type="InParanoid" id="A0A1Y2BGX2"/>
<comment type="subcellular location">
    <subcellularLocation>
        <location evidence="1">Endomembrane system</location>
        <topology evidence="1">Multi-pass membrane protein</topology>
    </subcellularLocation>
</comment>
<evidence type="ECO:0000256" key="6">
    <source>
        <dbReference type="SAM" id="Phobius"/>
    </source>
</evidence>
<dbReference type="GO" id="GO:0012505">
    <property type="term" value="C:endomembrane system"/>
    <property type="evidence" value="ECO:0007669"/>
    <property type="project" value="UniProtKB-SubCell"/>
</dbReference>
<evidence type="ECO:0000256" key="5">
    <source>
        <dbReference type="SAM" id="MobiDB-lite"/>
    </source>
</evidence>
<feature type="region of interest" description="Disordered" evidence="5">
    <location>
        <begin position="1"/>
        <end position="22"/>
    </location>
</feature>
<keyword evidence="4 6" id="KW-0472">Membrane</keyword>
<sequence>MAPTVATSSPMAPKPSESSPQVIQSPDLIASLPAPVFRLLVIAAWPISLLRSVLEVVCWKPGRRVESWILVGMWWGLCLGASHAFRYLLPPLVFLPLVPLSSLRISSNKSKIKQSSPTNPSSTETILFTLADLHAIHNLLPPSPLPAASSVYARFRQLGPVRIVRGLVVIWAAWLILGRLVGYRSLLGILGTIILLLPSAPLAHLIRLLSKSLVIRRAVALAFLFTFGSPPDQSYRFSLSHFSPVSWAKGKWAASRRPSLAFAFRPKLNLEALDGSAVVEEDEEGIRAEEPIYFRFEVHENQRWWMGLDWTSALLPQERPSWCDSHLLPASPPPSFALPPSASIILPAPTKSDPNAKIKKTATWKWIDDDWSIVRAGPAAGGAGASNTPNMAASPTVAEDESGSGFSLGHPSHRSNSGSMAISSPSVPTATATDDSPTASVGTRTQSIAEQAFTKGLERLKARTASPAASSSLKSGQAAAARTSGEFQRPRTDSQASEDRHNVDVGPAPTVPVETIPEKDDATDADGWVYGDNKWENMGSRGGLGKFTRRRRWHRRAILTETTQRLPSTTPTSTASLTSGSRTAIPVTPTKARPIVSPVEVKRRSLHEEDAQHESVLIPSSSPTTSRDDALRLRLKKAMGSVGG</sequence>
<dbReference type="AlphaFoldDB" id="A0A1Y2BGX2"/>
<feature type="region of interest" description="Disordered" evidence="5">
    <location>
        <begin position="565"/>
        <end position="585"/>
    </location>
</feature>
<dbReference type="SMART" id="SM00693">
    <property type="entry name" value="DysFN"/>
    <property type="match status" value="1"/>
</dbReference>
<feature type="compositionally biased region" description="Basic and acidic residues" evidence="5">
    <location>
        <begin position="600"/>
        <end position="613"/>
    </location>
</feature>
<evidence type="ECO:0000256" key="1">
    <source>
        <dbReference type="ARBA" id="ARBA00004127"/>
    </source>
</evidence>
<reference evidence="9 10" key="1">
    <citation type="submission" date="2016-07" db="EMBL/GenBank/DDBJ databases">
        <title>Pervasive Adenine N6-methylation of Active Genes in Fungi.</title>
        <authorList>
            <consortium name="DOE Joint Genome Institute"/>
            <person name="Mondo S.J."/>
            <person name="Dannebaum R.O."/>
            <person name="Kuo R.C."/>
            <person name="Labutti K."/>
            <person name="Haridas S."/>
            <person name="Kuo A."/>
            <person name="Salamov A."/>
            <person name="Ahrendt S.R."/>
            <person name="Lipzen A."/>
            <person name="Sullivan W."/>
            <person name="Andreopoulos W.B."/>
            <person name="Clum A."/>
            <person name="Lindquist E."/>
            <person name="Daum C."/>
            <person name="Ramamoorthy G.K."/>
            <person name="Gryganskyi A."/>
            <person name="Culley D."/>
            <person name="Magnuson J.K."/>
            <person name="James T.Y."/>
            <person name="O'Malley M.A."/>
            <person name="Stajich J.E."/>
            <person name="Spatafora J.W."/>
            <person name="Visel A."/>
            <person name="Grigoriev I.V."/>
        </authorList>
    </citation>
    <scope>NUCLEOTIDE SEQUENCE [LARGE SCALE GENOMIC DNA]</scope>
    <source>
        <strain evidence="9 10">68-887.2</strain>
    </source>
</reference>
<gene>
    <name evidence="9" type="ORF">BCR39DRAFT_518203</name>
</gene>
<feature type="domain" description="Peroxin/Ferlin" evidence="7">
    <location>
        <begin position="291"/>
        <end position="374"/>
    </location>
</feature>
<feature type="compositionally biased region" description="Low complexity" evidence="5">
    <location>
        <begin position="566"/>
        <end position="581"/>
    </location>
</feature>
<dbReference type="EMBL" id="MCFC01000004">
    <property type="protein sequence ID" value="ORY34034.1"/>
    <property type="molecule type" value="Genomic_DNA"/>
</dbReference>
<feature type="transmembrane region" description="Helical" evidence="6">
    <location>
        <begin position="187"/>
        <end position="206"/>
    </location>
</feature>
<feature type="compositionally biased region" description="Low complexity" evidence="5">
    <location>
        <begin position="427"/>
        <end position="441"/>
    </location>
</feature>
<feature type="region of interest" description="Disordered" evidence="5">
    <location>
        <begin position="378"/>
        <end position="445"/>
    </location>
</feature>